<comment type="caution">
    <text evidence="2">The sequence shown here is derived from an EMBL/GenBank/DDBJ whole genome shotgun (WGS) entry which is preliminary data.</text>
</comment>
<dbReference type="InterPro" id="IPR011008">
    <property type="entry name" value="Dimeric_a/b-barrel"/>
</dbReference>
<dbReference type="Pfam" id="PF03992">
    <property type="entry name" value="ABM"/>
    <property type="match status" value="1"/>
</dbReference>
<dbReference type="InterPro" id="IPR007138">
    <property type="entry name" value="ABM_dom"/>
</dbReference>
<evidence type="ECO:0000259" key="1">
    <source>
        <dbReference type="Pfam" id="PF03992"/>
    </source>
</evidence>
<keyword evidence="2" id="KW-0503">Monooxygenase</keyword>
<feature type="domain" description="ABM" evidence="1">
    <location>
        <begin position="20"/>
        <end position="79"/>
    </location>
</feature>
<accession>A0A2A4CRJ2</accession>
<gene>
    <name evidence="2" type="ORF">CLN94_05480</name>
</gene>
<organism evidence="2 3">
    <name type="scientific">Pseudothioclava arenosa</name>
    <dbReference type="NCBI Taxonomy" id="1795308"/>
    <lineage>
        <taxon>Bacteria</taxon>
        <taxon>Pseudomonadati</taxon>
        <taxon>Pseudomonadota</taxon>
        <taxon>Alphaproteobacteria</taxon>
        <taxon>Rhodobacterales</taxon>
        <taxon>Paracoccaceae</taxon>
        <taxon>Pseudothioclava</taxon>
    </lineage>
</organism>
<dbReference type="OrthoDB" id="9797178at2"/>
<dbReference type="AlphaFoldDB" id="A0A2A4CRJ2"/>
<dbReference type="EMBL" id="NTJD01000003">
    <property type="protein sequence ID" value="PCD77215.1"/>
    <property type="molecule type" value="Genomic_DNA"/>
</dbReference>
<name>A0A2A4CRJ2_9RHOB</name>
<protein>
    <submittedName>
        <fullName evidence="2">Antibiotic biosynthesis monooxygenase</fullName>
    </submittedName>
</protein>
<dbReference type="RefSeq" id="WP_096431958.1">
    <property type="nucleotide sequence ID" value="NZ_NTJD01000003.1"/>
</dbReference>
<keyword evidence="2" id="KW-0560">Oxidoreductase</keyword>
<proteinExistence type="predicted"/>
<evidence type="ECO:0000313" key="2">
    <source>
        <dbReference type="EMBL" id="PCD77215.1"/>
    </source>
</evidence>
<reference evidence="2 3" key="1">
    <citation type="submission" date="2017-09" db="EMBL/GenBank/DDBJ databases">
        <title>A multilocus sequence analysis scheme for characterization of bacteria in the genus Thioclava.</title>
        <authorList>
            <person name="Liu Y."/>
            <person name="Shao Z."/>
        </authorList>
    </citation>
    <scope>NUCLEOTIDE SEQUENCE [LARGE SCALE GENOMIC DNA]</scope>
    <source>
        <strain evidence="2 3">CAU 1312</strain>
    </source>
</reference>
<dbReference type="Gene3D" id="3.30.70.100">
    <property type="match status" value="1"/>
</dbReference>
<sequence length="108" mass="11877">MTGAAPARFYLSGRLLCASSDEAEIVARHLTEHICLSRAESGCLSFEVTQEGDPLVWRVEECFTDRAAFELHQTRARASDWGRATSAIARVYESWEAQAEDPGAEISG</sequence>
<dbReference type="Proteomes" id="UP000243507">
    <property type="component" value="Unassembled WGS sequence"/>
</dbReference>
<dbReference type="SUPFAM" id="SSF54909">
    <property type="entry name" value="Dimeric alpha+beta barrel"/>
    <property type="match status" value="1"/>
</dbReference>
<dbReference type="GO" id="GO:0004497">
    <property type="term" value="F:monooxygenase activity"/>
    <property type="evidence" value="ECO:0007669"/>
    <property type="project" value="UniProtKB-KW"/>
</dbReference>
<evidence type="ECO:0000313" key="3">
    <source>
        <dbReference type="Proteomes" id="UP000243507"/>
    </source>
</evidence>
<keyword evidence="3" id="KW-1185">Reference proteome</keyword>